<reference evidence="4" key="1">
    <citation type="submission" date="2019-06" db="EMBL/GenBank/DDBJ databases">
        <title>Gordonia isolated from sludge of a wastewater treatment plant.</title>
        <authorList>
            <person name="Tamura T."/>
            <person name="Aoyama K."/>
            <person name="Kang Y."/>
            <person name="Saito S."/>
            <person name="Akiyama N."/>
            <person name="Yazawa K."/>
            <person name="Gonoi T."/>
            <person name="Mikami Y."/>
        </authorList>
    </citation>
    <scope>NUCLEOTIDE SEQUENCE [LARGE SCALE GENOMIC DNA]</scope>
    <source>
        <strain evidence="4">NBRC 107697</strain>
    </source>
</reference>
<keyword evidence="4" id="KW-1185">Reference proteome</keyword>
<comment type="caution">
    <text evidence="3">The sequence shown here is derived from an EMBL/GenBank/DDBJ whole genome shotgun (WGS) entry which is preliminary data.</text>
</comment>
<feature type="transmembrane region" description="Helical" evidence="2">
    <location>
        <begin position="46"/>
        <end position="68"/>
    </location>
</feature>
<dbReference type="AlphaFoldDB" id="A0A7I9UY48"/>
<dbReference type="Pfam" id="PF12079">
    <property type="entry name" value="DUF3558"/>
    <property type="match status" value="1"/>
</dbReference>
<evidence type="ECO:0008006" key="5">
    <source>
        <dbReference type="Google" id="ProtNLM"/>
    </source>
</evidence>
<feature type="region of interest" description="Disordered" evidence="1">
    <location>
        <begin position="1"/>
        <end position="41"/>
    </location>
</feature>
<name>A0A7I9UY48_9ACTN</name>
<dbReference type="InterPro" id="IPR024520">
    <property type="entry name" value="DUF3558"/>
</dbReference>
<organism evidence="3 4">
    <name type="scientific">Gordonia crocea</name>
    <dbReference type="NCBI Taxonomy" id="589162"/>
    <lineage>
        <taxon>Bacteria</taxon>
        <taxon>Bacillati</taxon>
        <taxon>Actinomycetota</taxon>
        <taxon>Actinomycetes</taxon>
        <taxon>Mycobacteriales</taxon>
        <taxon>Gordoniaceae</taxon>
        <taxon>Gordonia</taxon>
    </lineage>
</organism>
<proteinExistence type="predicted"/>
<evidence type="ECO:0000313" key="4">
    <source>
        <dbReference type="Proteomes" id="UP000444980"/>
    </source>
</evidence>
<evidence type="ECO:0000313" key="3">
    <source>
        <dbReference type="EMBL" id="GED98025.1"/>
    </source>
</evidence>
<protein>
    <recommendedName>
        <fullName evidence="5">DUF3558 domain-containing protein</fullName>
    </recommendedName>
</protein>
<evidence type="ECO:0000256" key="2">
    <source>
        <dbReference type="SAM" id="Phobius"/>
    </source>
</evidence>
<feature type="compositionally biased region" description="Pro residues" evidence="1">
    <location>
        <begin position="1"/>
        <end position="22"/>
    </location>
</feature>
<accession>A0A7I9UY48</accession>
<evidence type="ECO:0000256" key="1">
    <source>
        <dbReference type="SAM" id="MobiDB-lite"/>
    </source>
</evidence>
<keyword evidence="2" id="KW-0812">Transmembrane</keyword>
<sequence>MPPPGYPPPNGPLSPTGPPPYGYPAGPAQTPPPPLPSRPRKKRTGLAIGLTLAALILVAILIAAVALISGRVSMTKADPTPTLVLPPGANSEKTGWMGHLPDPCVGVPDSVVRQAGLDPTTRRTGYDRHRPDAVMTTCFYRSPQPPGPISTASDTVTFVVSFFVYTYQEHLDNRDRVDKRHIDLNGQPASFYRVEGWEPTSGLHRCSIAVGTVFGTASYSVNDNTRYRLTQEQTCETTLRNARLFQPFIPTAALAK</sequence>
<gene>
    <name evidence="3" type="ORF">nbrc107697_20640</name>
</gene>
<dbReference type="EMBL" id="BJOU01000001">
    <property type="protein sequence ID" value="GED98025.1"/>
    <property type="molecule type" value="Genomic_DNA"/>
</dbReference>
<dbReference type="Proteomes" id="UP000444980">
    <property type="component" value="Unassembled WGS sequence"/>
</dbReference>
<keyword evidence="2" id="KW-1133">Transmembrane helix</keyword>
<keyword evidence="2" id="KW-0472">Membrane</keyword>